<keyword evidence="2 4" id="KW-1133">Transmembrane helix</keyword>
<reference evidence="6" key="2">
    <citation type="submission" date="2024-07" db="EMBL/GenBank/DDBJ databases">
        <title>A complete genome sequence for Pseudomonas syringae CC1417.</title>
        <authorList>
            <person name="Baltrus D.A."/>
        </authorList>
    </citation>
    <scope>NUCLEOTIDE SEQUENCE</scope>
    <source>
        <strain evidence="6">CC1417</strain>
    </source>
</reference>
<evidence type="ECO:0000313" key="6">
    <source>
        <dbReference type="EMBL" id="XCN67901.1"/>
    </source>
</evidence>
<dbReference type="NCBIfam" id="NF007256">
    <property type="entry name" value="PRK09705.1"/>
    <property type="match status" value="1"/>
</dbReference>
<dbReference type="GO" id="GO:0022857">
    <property type="term" value="F:transmembrane transporter activity"/>
    <property type="evidence" value="ECO:0007669"/>
    <property type="project" value="InterPro"/>
</dbReference>
<dbReference type="SUPFAM" id="SSF103473">
    <property type="entry name" value="MFS general substrate transporter"/>
    <property type="match status" value="1"/>
</dbReference>
<evidence type="ECO:0000256" key="3">
    <source>
        <dbReference type="ARBA" id="ARBA00023136"/>
    </source>
</evidence>
<evidence type="ECO:0000256" key="4">
    <source>
        <dbReference type="SAM" id="Phobius"/>
    </source>
</evidence>
<feature type="transmembrane region" description="Helical" evidence="4">
    <location>
        <begin position="171"/>
        <end position="192"/>
    </location>
</feature>
<proteinExistence type="predicted"/>
<dbReference type="InterPro" id="IPR011701">
    <property type="entry name" value="MFS"/>
</dbReference>
<feature type="transmembrane region" description="Helical" evidence="4">
    <location>
        <begin position="109"/>
        <end position="131"/>
    </location>
</feature>
<dbReference type="Gene3D" id="1.20.1250.20">
    <property type="entry name" value="MFS general substrate transporter like domains"/>
    <property type="match status" value="1"/>
</dbReference>
<feature type="transmembrane region" description="Helical" evidence="4">
    <location>
        <begin position="50"/>
        <end position="73"/>
    </location>
</feature>
<evidence type="ECO:0000256" key="2">
    <source>
        <dbReference type="ARBA" id="ARBA00022989"/>
    </source>
</evidence>
<dbReference type="RefSeq" id="WP_024688337.1">
    <property type="nucleotide sequence ID" value="NZ_CP159362.1"/>
</dbReference>
<dbReference type="InterPro" id="IPR052524">
    <property type="entry name" value="MFS_Cyanate_Porter"/>
</dbReference>
<dbReference type="PROSITE" id="PS50850">
    <property type="entry name" value="MFS"/>
    <property type="match status" value="1"/>
</dbReference>
<sequence>MQGVRGSTVPRATFQGVWLMVGVVLVALNLRPSMAAIGPLLSAIRLDIAMGFAAASLLTMLPVMTMGLAMFVGMGIARRMGSHRTVMLSLALIGVATLARLFLDSATELIASAVLAGLGIAMIQALMPGLIKSRFTANVSLCMGLYVTAIMGGAAIAASFSPMMLAHSGSWRFGLAIWAVLALLALCFWMAQRTAFKDLMPSGPSRKPSFSRLLRAWTLGVFFGLGTACYTCVLAWLAPYCLENGWSEQAAGLLLGYLTMMEVVSGLLTPALANRSRDKRLVLTLLLSLMVLGFMGLILMPHHFSLLWIGLLGLGIGGLFPMSLIVSMDHHDDPQQAGSLTAFVQGVGYLIAGLSPLLAGAIRDVTGSFSGAWWSLIGLIAVMLLMVVRFNPRHYAGHLRGSATPTCIADEKTA</sequence>
<feature type="transmembrane region" description="Helical" evidence="4">
    <location>
        <begin position="143"/>
        <end position="165"/>
    </location>
</feature>
<dbReference type="InterPro" id="IPR036259">
    <property type="entry name" value="MFS_trans_sf"/>
</dbReference>
<organism evidence="6">
    <name type="scientific">Pseudomonas syringae CC1417</name>
    <dbReference type="NCBI Taxonomy" id="1357272"/>
    <lineage>
        <taxon>Bacteria</taxon>
        <taxon>Pseudomonadati</taxon>
        <taxon>Pseudomonadota</taxon>
        <taxon>Gammaproteobacteria</taxon>
        <taxon>Pseudomonadales</taxon>
        <taxon>Pseudomonadaceae</taxon>
        <taxon>Pseudomonas</taxon>
        <taxon>Pseudomonas syringae</taxon>
    </lineage>
</organism>
<evidence type="ECO:0000256" key="1">
    <source>
        <dbReference type="ARBA" id="ARBA00022692"/>
    </source>
</evidence>
<feature type="transmembrane region" description="Helical" evidence="4">
    <location>
        <begin position="85"/>
        <end position="103"/>
    </location>
</feature>
<feature type="domain" description="Major facilitator superfamily (MFS) profile" evidence="5">
    <location>
        <begin position="19"/>
        <end position="395"/>
    </location>
</feature>
<dbReference type="InterPro" id="IPR020846">
    <property type="entry name" value="MFS_dom"/>
</dbReference>
<feature type="transmembrane region" description="Helical" evidence="4">
    <location>
        <begin position="12"/>
        <end position="30"/>
    </location>
</feature>
<keyword evidence="3 4" id="KW-0472">Membrane</keyword>
<dbReference type="Pfam" id="PF07690">
    <property type="entry name" value="MFS_1"/>
    <property type="match status" value="1"/>
</dbReference>
<feature type="transmembrane region" description="Helical" evidence="4">
    <location>
        <begin position="281"/>
        <end position="300"/>
    </location>
</feature>
<feature type="transmembrane region" description="Helical" evidence="4">
    <location>
        <begin position="306"/>
        <end position="328"/>
    </location>
</feature>
<feature type="transmembrane region" description="Helical" evidence="4">
    <location>
        <begin position="371"/>
        <end position="390"/>
    </location>
</feature>
<feature type="transmembrane region" description="Helical" evidence="4">
    <location>
        <begin position="250"/>
        <end position="269"/>
    </location>
</feature>
<dbReference type="AlphaFoldDB" id="A0AAU8LI49"/>
<reference evidence="6" key="1">
    <citation type="journal article" date="2014" name="Genome Announc.">
        <title>Draft Genome Sequences of a Phylogenetically Diverse Suite of Pseudomonas syringae Strains from Multiple Source Populations.</title>
        <authorList>
            <person name="Baltrus D.A."/>
            <person name="Yourstone S."/>
            <person name="Lind A."/>
            <person name="Guilbaud C."/>
            <person name="Sands D.C."/>
            <person name="Jones C.D."/>
            <person name="Morris C.E."/>
            <person name="Dangl J.L."/>
        </authorList>
    </citation>
    <scope>NUCLEOTIDE SEQUENCE</scope>
    <source>
        <strain evidence="6">CC1417</strain>
    </source>
</reference>
<gene>
    <name evidence="6" type="ORF">N011_00965</name>
</gene>
<keyword evidence="1 4" id="KW-0812">Transmembrane</keyword>
<evidence type="ECO:0000259" key="5">
    <source>
        <dbReference type="PROSITE" id="PS50850"/>
    </source>
</evidence>
<dbReference type="PANTHER" id="PTHR23523:SF1">
    <property type="entry name" value="CYANATE TRANSPORT PROTEIN CYNX"/>
    <property type="match status" value="1"/>
</dbReference>
<name>A0AAU8LI49_PSESX</name>
<dbReference type="PANTHER" id="PTHR23523">
    <property type="match status" value="1"/>
</dbReference>
<feature type="transmembrane region" description="Helical" evidence="4">
    <location>
        <begin position="213"/>
        <end position="238"/>
    </location>
</feature>
<dbReference type="EMBL" id="CP159362">
    <property type="protein sequence ID" value="XCN67901.1"/>
    <property type="molecule type" value="Genomic_DNA"/>
</dbReference>
<feature type="transmembrane region" description="Helical" evidence="4">
    <location>
        <begin position="340"/>
        <end position="359"/>
    </location>
</feature>
<accession>A0AAU8LI49</accession>
<protein>
    <submittedName>
        <fullName evidence="6">Cyanate transporter</fullName>
    </submittedName>
</protein>